<comment type="cofactor">
    <cofactor evidence="1">
        <name>Zn(2+)</name>
        <dbReference type="ChEBI" id="CHEBI:29105"/>
    </cofactor>
</comment>
<accession>A0A514LJ01</accession>
<dbReference type="EMBL" id="CP035485">
    <property type="protein sequence ID" value="QDI91828.1"/>
    <property type="molecule type" value="Genomic_DNA"/>
</dbReference>
<evidence type="ECO:0008006" key="4">
    <source>
        <dbReference type="Google" id="ProtNLM"/>
    </source>
</evidence>
<dbReference type="SUPFAM" id="SSF102588">
    <property type="entry name" value="LmbE-like"/>
    <property type="match status" value="1"/>
</dbReference>
<gene>
    <name evidence="2" type="ORF">EPH95_12105</name>
</gene>
<dbReference type="PANTHER" id="PTHR12993:SF30">
    <property type="entry name" value="N-ACETYL-ALPHA-D-GLUCOSAMINYL L-MALATE DEACETYLASE 1"/>
    <property type="match status" value="1"/>
</dbReference>
<evidence type="ECO:0000256" key="1">
    <source>
        <dbReference type="ARBA" id="ARBA00001947"/>
    </source>
</evidence>
<dbReference type="Pfam" id="PF02585">
    <property type="entry name" value="PIG-L"/>
    <property type="match status" value="1"/>
</dbReference>
<dbReference type="KEGG" id="sale:EPH95_12105"/>
<evidence type="ECO:0000313" key="3">
    <source>
        <dbReference type="Proteomes" id="UP000319756"/>
    </source>
</evidence>
<keyword evidence="3" id="KW-1185">Reference proteome</keyword>
<dbReference type="AlphaFoldDB" id="A0A514LJ01"/>
<reference evidence="3" key="1">
    <citation type="submission" date="2019-01" db="EMBL/GenBank/DDBJ databases">
        <title>Genomic analysis of Salicibibacter sp. NKC3-5.</title>
        <authorList>
            <person name="Oh Y.J."/>
        </authorList>
    </citation>
    <scope>NUCLEOTIDE SEQUENCE [LARGE SCALE GENOMIC DNA]</scope>
    <source>
        <strain evidence="3">NKC3-5</strain>
    </source>
</reference>
<dbReference type="PANTHER" id="PTHR12993">
    <property type="entry name" value="N-ACETYLGLUCOSAMINYL-PHOSPHATIDYLINOSITOL DE-N-ACETYLASE-RELATED"/>
    <property type="match status" value="1"/>
</dbReference>
<organism evidence="2 3">
    <name type="scientific">Salicibibacter halophilus</name>
    <dbReference type="NCBI Taxonomy" id="2502791"/>
    <lineage>
        <taxon>Bacteria</taxon>
        <taxon>Bacillati</taxon>
        <taxon>Bacillota</taxon>
        <taxon>Bacilli</taxon>
        <taxon>Bacillales</taxon>
        <taxon>Bacillaceae</taxon>
        <taxon>Salicibibacter</taxon>
    </lineage>
</organism>
<dbReference type="GO" id="GO:0016811">
    <property type="term" value="F:hydrolase activity, acting on carbon-nitrogen (but not peptide) bonds, in linear amides"/>
    <property type="evidence" value="ECO:0007669"/>
    <property type="project" value="TreeGrafter"/>
</dbReference>
<protein>
    <recommendedName>
        <fullName evidence="4">PIG-L family deacetylase</fullName>
    </recommendedName>
</protein>
<dbReference type="InterPro" id="IPR003737">
    <property type="entry name" value="GlcNAc_PI_deacetylase-related"/>
</dbReference>
<name>A0A514LJ01_9BACI</name>
<proteinExistence type="predicted"/>
<dbReference type="Proteomes" id="UP000319756">
    <property type="component" value="Chromosome"/>
</dbReference>
<dbReference type="InterPro" id="IPR024078">
    <property type="entry name" value="LmbE-like_dom_sf"/>
</dbReference>
<evidence type="ECO:0000313" key="2">
    <source>
        <dbReference type="EMBL" id="QDI91828.1"/>
    </source>
</evidence>
<sequence length="241" mass="26995">MGGTIASYAKNGISVSCVQMTDGANSVSNLSTTALSKTRKEEMRQVKDCLGIEAVYHLDLPDGDLHASDASIRLLATIIEHTAPEIIYTTPYIDAHPDHTNTAFLLAETLRQMKVPSSLKVRLYEINCPIPPEEINVIVDISSFMEEKKEAINTFASQTIAFDGFLALNTWKSHLVDDPKVTHAEVFKEMGNQEFQEMGAYIKKEKAKFPGKFKQVNKTETLLPAIFKAYGYKKKLYRRCL</sequence>
<dbReference type="Gene3D" id="3.40.50.10320">
    <property type="entry name" value="LmbE-like"/>
    <property type="match status" value="1"/>
</dbReference>